<dbReference type="VEuPathDB" id="FungiDB:CNJ01200"/>
<keyword evidence="1" id="KW-0812">Transmembrane</keyword>
<dbReference type="PaxDb" id="214684-Q5KAM2"/>
<evidence type="ECO:0000256" key="1">
    <source>
        <dbReference type="SAM" id="Phobius"/>
    </source>
</evidence>
<keyword evidence="1" id="KW-0472">Membrane</keyword>
<protein>
    <submittedName>
        <fullName evidence="2">Uncharacterized protein</fullName>
    </submittedName>
</protein>
<feature type="transmembrane region" description="Helical" evidence="1">
    <location>
        <begin position="246"/>
        <end position="265"/>
    </location>
</feature>
<dbReference type="AlphaFoldDB" id="Q5KAM2"/>
<organism evidence="2 3">
    <name type="scientific">Cryptococcus deneoformans (strain JEC21 / ATCC MYA-565)</name>
    <name type="common">Cryptococcus neoformans var. neoformans serotype D</name>
    <dbReference type="NCBI Taxonomy" id="214684"/>
    <lineage>
        <taxon>Eukaryota</taxon>
        <taxon>Fungi</taxon>
        <taxon>Dikarya</taxon>
        <taxon>Basidiomycota</taxon>
        <taxon>Agaricomycotina</taxon>
        <taxon>Tremellomycetes</taxon>
        <taxon>Tremellales</taxon>
        <taxon>Cryptococcaceae</taxon>
        <taxon>Cryptococcus</taxon>
        <taxon>Cryptococcus neoformans species complex</taxon>
    </lineage>
</organism>
<evidence type="ECO:0000313" key="2">
    <source>
        <dbReference type="EMBL" id="AAW45981.1"/>
    </source>
</evidence>
<accession>Q5KAM2</accession>
<dbReference type="EMBL" id="AE017350">
    <property type="protein sequence ID" value="AAW45981.1"/>
    <property type="molecule type" value="Genomic_DNA"/>
</dbReference>
<name>Q5KAM2_CRYD1</name>
<keyword evidence="3" id="KW-1185">Reference proteome</keyword>
<dbReference type="OMA" id="WTATDLW"/>
<evidence type="ECO:0000313" key="3">
    <source>
        <dbReference type="Proteomes" id="UP000002149"/>
    </source>
</evidence>
<sequence length="317" mass="34848">MAVSISSLQAALQQVLTPIHLRYFPFPLLDLYGAMRLSSVVNWMASGVFDPPSPSSNRAEKGKKDKALGVNKERATALQEVFGILVVVFGGETFLGTSNCDRISRICMADSGYYAPWAALCTNSTPSWLVNPSVALLFGLTHVIQTRTPIRRMLPAKPSLALELFLALPDAIGRTLLLTRFSVLPLLHSSSSNTLLPTPSSLILVPFILAVPFASLIFSATSFFCPQPYLSTPMELRPGGWMMVDAWAPVVIPALFLTLIGPVEGWRFGMGWEEDESVIVCMIAMTIIFALRAIYNFGYKKELWLNMLGLEGKKKTE</sequence>
<gene>
    <name evidence="2" type="ordered locus">CNJ01200</name>
</gene>
<dbReference type="OrthoDB" id="3192156at2759"/>
<dbReference type="InParanoid" id="Q5KAM2"/>
<dbReference type="HOGENOM" id="CLU_850445_0_0_1"/>
<dbReference type="RefSeq" id="XP_567498.1">
    <property type="nucleotide sequence ID" value="XM_567498.2"/>
</dbReference>
<feature type="transmembrane region" description="Helical" evidence="1">
    <location>
        <begin position="203"/>
        <end position="225"/>
    </location>
</feature>
<accession>Q55KV7</accession>
<proteinExistence type="predicted"/>
<dbReference type="eggNOG" id="ENOG502SKKI">
    <property type="taxonomic scope" value="Eukaryota"/>
</dbReference>
<feature type="transmembrane region" description="Helical" evidence="1">
    <location>
        <begin position="277"/>
        <end position="295"/>
    </location>
</feature>
<reference evidence="2 3" key="1">
    <citation type="journal article" date="2005" name="Science">
        <title>The genome of the basidiomycetous yeast and human pathogen Cryptococcus neoformans.</title>
        <authorList>
            <person name="Loftus B.J."/>
            <person name="Fung E."/>
            <person name="Roncaglia P."/>
            <person name="Rowley D."/>
            <person name="Amedeo P."/>
            <person name="Bruno D."/>
            <person name="Vamathevan J."/>
            <person name="Miranda M."/>
            <person name="Anderson I.J."/>
            <person name="Fraser J.A."/>
            <person name="Allen J.E."/>
            <person name="Bosdet I.E."/>
            <person name="Brent M.R."/>
            <person name="Chiu R."/>
            <person name="Doering T.L."/>
            <person name="Donlin M.J."/>
            <person name="D'Souza C.A."/>
            <person name="Fox D.S."/>
            <person name="Grinberg V."/>
            <person name="Fu J."/>
            <person name="Fukushima M."/>
            <person name="Haas B.J."/>
            <person name="Huang J.C."/>
            <person name="Janbon G."/>
            <person name="Jones S.J."/>
            <person name="Koo H.L."/>
            <person name="Krzywinski M.I."/>
            <person name="Kwon-Chung J.K."/>
            <person name="Lengeler K.B."/>
            <person name="Maiti R."/>
            <person name="Marra M.A."/>
            <person name="Marra R.E."/>
            <person name="Mathewson C.A."/>
            <person name="Mitchell T.G."/>
            <person name="Pertea M."/>
            <person name="Riggs F.R."/>
            <person name="Salzberg S.L."/>
            <person name="Schein J.E."/>
            <person name="Shvartsbeyn A."/>
            <person name="Shin H."/>
            <person name="Shumway M."/>
            <person name="Specht C.A."/>
            <person name="Suh B.B."/>
            <person name="Tenney A."/>
            <person name="Utterback T.R."/>
            <person name="Wickes B.L."/>
            <person name="Wortman J.R."/>
            <person name="Wye N.H."/>
            <person name="Kronstad J.W."/>
            <person name="Lodge J.K."/>
            <person name="Heitman J."/>
            <person name="Davis R.W."/>
            <person name="Fraser C.M."/>
            <person name="Hyman R.W."/>
        </authorList>
    </citation>
    <scope>NUCLEOTIDE SEQUENCE [LARGE SCALE GENOMIC DNA]</scope>
    <source>
        <strain evidence="3">JEC21 / ATCC MYA-565</strain>
    </source>
</reference>
<keyword evidence="1" id="KW-1133">Transmembrane helix</keyword>
<dbReference type="KEGG" id="cne:CNJ01200"/>
<dbReference type="GeneID" id="3254287"/>
<dbReference type="Proteomes" id="UP000002149">
    <property type="component" value="Chromosome 10"/>
</dbReference>